<dbReference type="EMBL" id="JBHUFD010000005">
    <property type="protein sequence ID" value="MFD1873762.1"/>
    <property type="molecule type" value="Genomic_DNA"/>
</dbReference>
<accession>A0ABW4QWC3</accession>
<organism evidence="1 2">
    <name type="scientific">Hymenobacter bucti</name>
    <dbReference type="NCBI Taxonomy" id="1844114"/>
    <lineage>
        <taxon>Bacteria</taxon>
        <taxon>Pseudomonadati</taxon>
        <taxon>Bacteroidota</taxon>
        <taxon>Cytophagia</taxon>
        <taxon>Cytophagales</taxon>
        <taxon>Hymenobacteraceae</taxon>
        <taxon>Hymenobacter</taxon>
    </lineage>
</organism>
<dbReference type="Gene3D" id="1.10.3210.10">
    <property type="entry name" value="Hypothetical protein af1432"/>
    <property type="match status" value="1"/>
</dbReference>
<evidence type="ECO:0008006" key="3">
    <source>
        <dbReference type="Google" id="ProtNLM"/>
    </source>
</evidence>
<proteinExistence type="predicted"/>
<sequence>MLASVNTSAPARPEALVELATVLPLLRELNDLKRVRVAGRADSLAEQLFGRAWAALVAGEAPATVALQETAHALVGVRLPGYDVALLGSLGLAETEAAQVLQQALRDAGRPLATDLVTQLTQAASASAGPVAGQQPAFVAQLAQQPRAGATHPGRPRIMLWPPESHADHCAMVAVYAVLLSPYFGADPGEAFLTGLAHHLHNAALPDPGYAGDELLGSHLPGLMAQATQQAMQQLPADLQPVVAAALDRTRVVDTPAARAFHAADVLDRVLEMAWHNQSARFRLHQALDDLNIVHAGFTQQFHQQVLTAAGLLPIER</sequence>
<keyword evidence="2" id="KW-1185">Reference proteome</keyword>
<gene>
    <name evidence="1" type="ORF">ACFSDX_15040</name>
</gene>
<dbReference type="SUPFAM" id="SSF109604">
    <property type="entry name" value="HD-domain/PDEase-like"/>
    <property type="match status" value="1"/>
</dbReference>
<evidence type="ECO:0000313" key="2">
    <source>
        <dbReference type="Proteomes" id="UP001597197"/>
    </source>
</evidence>
<dbReference type="RefSeq" id="WP_382314937.1">
    <property type="nucleotide sequence ID" value="NZ_JBHUFD010000005.1"/>
</dbReference>
<evidence type="ECO:0000313" key="1">
    <source>
        <dbReference type="EMBL" id="MFD1873762.1"/>
    </source>
</evidence>
<comment type="caution">
    <text evidence="1">The sequence shown here is derived from an EMBL/GenBank/DDBJ whole genome shotgun (WGS) entry which is preliminary data.</text>
</comment>
<reference evidence="2" key="1">
    <citation type="journal article" date="2019" name="Int. J. Syst. Evol. Microbiol.">
        <title>The Global Catalogue of Microorganisms (GCM) 10K type strain sequencing project: providing services to taxonomists for standard genome sequencing and annotation.</title>
        <authorList>
            <consortium name="The Broad Institute Genomics Platform"/>
            <consortium name="The Broad Institute Genome Sequencing Center for Infectious Disease"/>
            <person name="Wu L."/>
            <person name="Ma J."/>
        </authorList>
    </citation>
    <scope>NUCLEOTIDE SEQUENCE [LARGE SCALE GENOMIC DNA]</scope>
    <source>
        <strain evidence="2">CGMCC 1.15795</strain>
    </source>
</reference>
<dbReference type="Proteomes" id="UP001597197">
    <property type="component" value="Unassembled WGS sequence"/>
</dbReference>
<name>A0ABW4QWC3_9BACT</name>
<protein>
    <recommendedName>
        <fullName evidence="3">HD domain-containing protein</fullName>
    </recommendedName>
</protein>